<accession>A0A7R9DMC3</accession>
<gene>
    <name evidence="1" type="ORF">TCEB3V08_LOCUS12683</name>
</gene>
<sequence>MLCKYYCVFKGIRSYKCHGPRAILPELLRPPVGGSLYNTPLEGVTLALDWTLDDGENTGRL</sequence>
<protein>
    <submittedName>
        <fullName evidence="1">Uncharacterized protein</fullName>
    </submittedName>
</protein>
<evidence type="ECO:0000313" key="1">
    <source>
        <dbReference type="EMBL" id="CAD7416304.1"/>
    </source>
</evidence>
<name>A0A7R9DMC3_TIMCR</name>
<reference evidence="1" key="1">
    <citation type="submission" date="2020-11" db="EMBL/GenBank/DDBJ databases">
        <authorList>
            <person name="Tran Van P."/>
        </authorList>
    </citation>
    <scope>NUCLEOTIDE SEQUENCE</scope>
</reference>
<organism evidence="1">
    <name type="scientific">Timema cristinae</name>
    <name type="common">Walking stick</name>
    <dbReference type="NCBI Taxonomy" id="61476"/>
    <lineage>
        <taxon>Eukaryota</taxon>
        <taxon>Metazoa</taxon>
        <taxon>Ecdysozoa</taxon>
        <taxon>Arthropoda</taxon>
        <taxon>Hexapoda</taxon>
        <taxon>Insecta</taxon>
        <taxon>Pterygota</taxon>
        <taxon>Neoptera</taxon>
        <taxon>Polyneoptera</taxon>
        <taxon>Phasmatodea</taxon>
        <taxon>Timematodea</taxon>
        <taxon>Timematoidea</taxon>
        <taxon>Timematidae</taxon>
        <taxon>Timema</taxon>
    </lineage>
</organism>
<dbReference type="EMBL" id="OC327644">
    <property type="protein sequence ID" value="CAD7416304.1"/>
    <property type="molecule type" value="Genomic_DNA"/>
</dbReference>
<dbReference type="AlphaFoldDB" id="A0A7R9DMC3"/>
<proteinExistence type="predicted"/>